<reference evidence="3 4" key="1">
    <citation type="journal article" date="2014" name="BMC Genomics">
        <title>Genome and secretome analysis of the hemibiotrophic fungal pathogen, Moniliophthora roreri, which causes frosty pod rot disease of cacao: mechanisms of the biotrophic and necrotrophic phases.</title>
        <authorList>
            <person name="Meinhardt L.W."/>
            <person name="Costa G.G.L."/>
            <person name="Thomazella D.P.T."/>
            <person name="Teixeira P.J.P.L."/>
            <person name="Carazzolle M.F."/>
            <person name="Schuster S.C."/>
            <person name="Carlson J.E."/>
            <person name="Guiltinan M.J."/>
            <person name="Mieczkowski P."/>
            <person name="Farmer A."/>
            <person name="Ramaraj T."/>
            <person name="Crozier J."/>
            <person name="Davis R.E."/>
            <person name="Shao J."/>
            <person name="Melnick R.L."/>
            <person name="Pereira G.A.G."/>
            <person name="Bailey B.A."/>
        </authorList>
    </citation>
    <scope>NUCLEOTIDE SEQUENCE [LARGE SCALE GENOMIC DNA]</scope>
    <source>
        <strain evidence="3 4">MCA 2997</strain>
    </source>
</reference>
<protein>
    <submittedName>
        <fullName evidence="3">Glycoside hydrolase family 18 protein</fullName>
    </submittedName>
</protein>
<evidence type="ECO:0000259" key="2">
    <source>
        <dbReference type="PROSITE" id="PS51910"/>
    </source>
</evidence>
<dbReference type="Gene3D" id="3.20.20.80">
    <property type="entry name" value="Glycosidases"/>
    <property type="match status" value="1"/>
</dbReference>
<comment type="caution">
    <text evidence="3">The sequence shown here is derived from an EMBL/GenBank/DDBJ whole genome shotgun (WGS) entry which is preliminary data.</text>
</comment>
<name>V2WTM3_MONRO</name>
<dbReference type="SUPFAM" id="SSF51445">
    <property type="entry name" value="(Trans)glycosidases"/>
    <property type="match status" value="1"/>
</dbReference>
<dbReference type="AlphaFoldDB" id="V2WTM3"/>
<feature type="domain" description="GH18" evidence="2">
    <location>
        <begin position="46"/>
        <end position="126"/>
    </location>
</feature>
<feature type="signal peptide" evidence="1">
    <location>
        <begin position="1"/>
        <end position="20"/>
    </location>
</feature>
<dbReference type="PROSITE" id="PS51910">
    <property type="entry name" value="GH18_2"/>
    <property type="match status" value="1"/>
</dbReference>
<dbReference type="HOGENOM" id="CLU_1982146_0_0_1"/>
<dbReference type="GO" id="GO:0005975">
    <property type="term" value="P:carbohydrate metabolic process"/>
    <property type="evidence" value="ECO:0007669"/>
    <property type="project" value="InterPro"/>
</dbReference>
<sequence>MVFGFSRILSLVSIVSVVYGWIDDRNLFDFQLNHNGHVIKNPAAGKVQMAYFTNWEIYLQNFQPNDIDPTKLTHLLYSFADVNAKTGEIKLTDPWADEQARKNQAMSRNSSNLMSISETLSWRFGE</sequence>
<dbReference type="Pfam" id="PF00704">
    <property type="entry name" value="Glyco_hydro_18"/>
    <property type="match status" value="1"/>
</dbReference>
<dbReference type="GO" id="GO:0016787">
    <property type="term" value="F:hydrolase activity"/>
    <property type="evidence" value="ECO:0007669"/>
    <property type="project" value="UniProtKB-KW"/>
</dbReference>
<evidence type="ECO:0000256" key="1">
    <source>
        <dbReference type="SAM" id="SignalP"/>
    </source>
</evidence>
<feature type="chain" id="PRO_5004711873" evidence="1">
    <location>
        <begin position="21"/>
        <end position="126"/>
    </location>
</feature>
<dbReference type="OrthoDB" id="76388at2759"/>
<keyword evidence="3" id="KW-0378">Hydrolase</keyword>
<keyword evidence="1" id="KW-0732">Signal</keyword>
<dbReference type="InterPro" id="IPR001223">
    <property type="entry name" value="Glyco_hydro18_cat"/>
</dbReference>
<gene>
    <name evidence="3" type="ORF">Moror_7571</name>
</gene>
<organism evidence="3 4">
    <name type="scientific">Moniliophthora roreri (strain MCA 2997)</name>
    <name type="common">Cocoa frosty pod rot fungus</name>
    <name type="synonym">Crinipellis roreri</name>
    <dbReference type="NCBI Taxonomy" id="1381753"/>
    <lineage>
        <taxon>Eukaryota</taxon>
        <taxon>Fungi</taxon>
        <taxon>Dikarya</taxon>
        <taxon>Basidiomycota</taxon>
        <taxon>Agaricomycotina</taxon>
        <taxon>Agaricomycetes</taxon>
        <taxon>Agaricomycetidae</taxon>
        <taxon>Agaricales</taxon>
        <taxon>Marasmiineae</taxon>
        <taxon>Marasmiaceae</taxon>
        <taxon>Moniliophthora</taxon>
    </lineage>
</organism>
<dbReference type="EMBL" id="AWSO01001419">
    <property type="protein sequence ID" value="ESK83911.1"/>
    <property type="molecule type" value="Genomic_DNA"/>
</dbReference>
<evidence type="ECO:0000313" key="4">
    <source>
        <dbReference type="Proteomes" id="UP000017559"/>
    </source>
</evidence>
<accession>V2WTM3</accession>
<proteinExistence type="predicted"/>
<dbReference type="InterPro" id="IPR017853">
    <property type="entry name" value="GH"/>
</dbReference>
<dbReference type="KEGG" id="mrr:Moror_7571"/>
<dbReference type="STRING" id="1381753.V2WTM3"/>
<evidence type="ECO:0000313" key="3">
    <source>
        <dbReference type="EMBL" id="ESK83911.1"/>
    </source>
</evidence>
<keyword evidence="4" id="KW-1185">Reference proteome</keyword>
<dbReference type="Proteomes" id="UP000017559">
    <property type="component" value="Unassembled WGS sequence"/>
</dbReference>